<evidence type="ECO:0000256" key="4">
    <source>
        <dbReference type="ARBA" id="ARBA00022617"/>
    </source>
</evidence>
<dbReference type="InterPro" id="IPR000823">
    <property type="entry name" value="Peroxidase_pln"/>
</dbReference>
<reference evidence="14" key="3">
    <citation type="submission" date="2021-05" db="UniProtKB">
        <authorList>
            <consortium name="EnsemblPlants"/>
        </authorList>
    </citation>
    <scope>IDENTIFICATION</scope>
    <source>
        <strain evidence="14">cv. B73</strain>
    </source>
</reference>
<dbReference type="EC" id="1.11.1.7" evidence="11"/>
<keyword evidence="4 11" id="KW-0349">Heme</keyword>
<feature type="region of interest" description="Disordered" evidence="12">
    <location>
        <begin position="55"/>
        <end position="121"/>
    </location>
</feature>
<comment type="function">
    <text evidence="11">Removal of H(2)O(2), oxidation of toxic reductants, biosynthesis and degradation of lignin, suberization, auxin catabolism, response to environmental stresses such as wounding, pathogen attack and oxidative stress.</text>
</comment>
<keyword evidence="7 11" id="KW-0560">Oxidoreductase</keyword>
<keyword evidence="8 11" id="KW-0408">Iron</keyword>
<keyword evidence="11" id="KW-0964">Secreted</keyword>
<evidence type="ECO:0000256" key="9">
    <source>
        <dbReference type="ARBA" id="ARBA00023324"/>
    </source>
</evidence>
<dbReference type="AlphaFoldDB" id="A0A804NCB7"/>
<reference evidence="14" key="2">
    <citation type="submission" date="2019-07" db="EMBL/GenBank/DDBJ databases">
        <authorList>
            <person name="Seetharam A."/>
            <person name="Woodhouse M."/>
            <person name="Cannon E."/>
        </authorList>
    </citation>
    <scope>NUCLEOTIDE SEQUENCE [LARGE SCALE GENOMIC DNA]</scope>
    <source>
        <strain evidence="14">cv. B73</strain>
    </source>
</reference>
<keyword evidence="5 10" id="KW-0479">Metal-binding</keyword>
<protein>
    <recommendedName>
        <fullName evidence="11">Peroxidase</fullName>
        <ecNumber evidence="11">1.11.1.7</ecNumber>
    </recommendedName>
</protein>
<dbReference type="PRINTS" id="PR00461">
    <property type="entry name" value="PLPEROXIDASE"/>
</dbReference>
<dbReference type="InterPro" id="IPR002016">
    <property type="entry name" value="Haem_peroxidase"/>
</dbReference>
<keyword evidence="6 10" id="KW-0106">Calcium</keyword>
<evidence type="ECO:0000256" key="7">
    <source>
        <dbReference type="ARBA" id="ARBA00023002"/>
    </source>
</evidence>
<feature type="region of interest" description="Disordered" evidence="12">
    <location>
        <begin position="276"/>
        <end position="354"/>
    </location>
</feature>
<dbReference type="GO" id="GO:0005576">
    <property type="term" value="C:extracellular region"/>
    <property type="evidence" value="ECO:0007669"/>
    <property type="project" value="UniProtKB-SubCell"/>
</dbReference>
<evidence type="ECO:0000256" key="6">
    <source>
        <dbReference type="ARBA" id="ARBA00022837"/>
    </source>
</evidence>
<dbReference type="GO" id="GO:0042744">
    <property type="term" value="P:hydrogen peroxide catabolic process"/>
    <property type="evidence" value="ECO:0007669"/>
    <property type="project" value="UniProtKB-KW"/>
</dbReference>
<sequence>MLAPGGRAGWRILAVLYSRRTLRGWAAGVQFSAFSDPPIEFQFQAADGIEAAAVAAGGGRGGRRRSLPGGRPRGEHAAAGTPGRRPRRGVLQREVPAGGGPGARRDADPRRQRRDHRPGAAALHVPRLPRPGAYVAAAGLLIVCLLLDTSFLDVFFFLLLLLPRARAQGCDASIMLVSRNGTAERDAFPSYGLRGYAEIEHIKAKLEDACPLTVSCADIIVMAARDAVYLVNKIIISSLRHNLLLSSIGPYQPSYTLIELKKRLLLVPRATGRGTPWRPAAATARCRRSTTPTTTSRRPPPKSSTSRPTSASRGWAGRTSSCCQEATRSGGRSAPRSRRTGCTTTAATWGRTRR</sequence>
<comment type="cofactor">
    <cofactor evidence="11">
        <name>heme b</name>
        <dbReference type="ChEBI" id="CHEBI:60344"/>
    </cofactor>
    <text evidence="11">Binds 1 heme b (iron(II)-protoporphyrin IX) group per subunit.</text>
</comment>
<reference evidence="15" key="1">
    <citation type="submission" date="2015-12" db="EMBL/GenBank/DDBJ databases">
        <title>Update maize B73 reference genome by single molecule sequencing technologies.</title>
        <authorList>
            <consortium name="Maize Genome Sequencing Project"/>
            <person name="Ware D."/>
        </authorList>
    </citation>
    <scope>NUCLEOTIDE SEQUENCE [LARGE SCALE GENOMIC DNA]</scope>
    <source>
        <strain evidence="15">cv. B73</strain>
    </source>
</reference>
<dbReference type="PANTHER" id="PTHR31235">
    <property type="entry name" value="PEROXIDASE 25-RELATED"/>
    <property type="match status" value="1"/>
</dbReference>
<dbReference type="GO" id="GO:0020037">
    <property type="term" value="F:heme binding"/>
    <property type="evidence" value="ECO:0007669"/>
    <property type="project" value="UniProtKB-UniRule"/>
</dbReference>
<dbReference type="Proteomes" id="UP000007305">
    <property type="component" value="Chromosome 3"/>
</dbReference>
<accession>A0A804NCB7</accession>
<feature type="compositionally biased region" description="Low complexity" evidence="12">
    <location>
        <begin position="326"/>
        <end position="354"/>
    </location>
</feature>
<keyword evidence="3 11" id="KW-0575">Peroxidase</keyword>
<feature type="binding site" evidence="10">
    <location>
        <position position="184"/>
    </location>
    <ligand>
        <name>Ca(2+)</name>
        <dbReference type="ChEBI" id="CHEBI:29108"/>
        <label>1</label>
    </ligand>
</feature>
<dbReference type="SUPFAM" id="SSF48113">
    <property type="entry name" value="Heme-dependent peroxidases"/>
    <property type="match status" value="1"/>
</dbReference>
<evidence type="ECO:0000256" key="10">
    <source>
        <dbReference type="PIRSR" id="PIRSR600823-3"/>
    </source>
</evidence>
<comment type="catalytic activity">
    <reaction evidence="1 11">
        <text>2 a phenolic donor + H2O2 = 2 a phenolic radical donor + 2 H2O</text>
        <dbReference type="Rhea" id="RHEA:56136"/>
        <dbReference type="ChEBI" id="CHEBI:15377"/>
        <dbReference type="ChEBI" id="CHEBI:16240"/>
        <dbReference type="ChEBI" id="CHEBI:139520"/>
        <dbReference type="ChEBI" id="CHEBI:139521"/>
        <dbReference type="EC" id="1.11.1.7"/>
    </reaction>
</comment>
<dbReference type="PROSITE" id="PS50873">
    <property type="entry name" value="PEROXIDASE_4"/>
    <property type="match status" value="1"/>
</dbReference>
<dbReference type="Gene3D" id="1.10.520.10">
    <property type="match status" value="1"/>
</dbReference>
<evidence type="ECO:0000313" key="14">
    <source>
        <dbReference type="EnsemblPlants" id="Zm00001eb151190_P002"/>
    </source>
</evidence>
<dbReference type="GO" id="GO:0006979">
    <property type="term" value="P:response to oxidative stress"/>
    <property type="evidence" value="ECO:0007669"/>
    <property type="project" value="UniProtKB-UniRule"/>
</dbReference>
<feature type="compositionally biased region" description="Low complexity" evidence="12">
    <location>
        <begin position="276"/>
        <end position="313"/>
    </location>
</feature>
<evidence type="ECO:0000256" key="3">
    <source>
        <dbReference type="ARBA" id="ARBA00022559"/>
    </source>
</evidence>
<organism evidence="14 15">
    <name type="scientific">Zea mays</name>
    <name type="common">Maize</name>
    <dbReference type="NCBI Taxonomy" id="4577"/>
    <lineage>
        <taxon>Eukaryota</taxon>
        <taxon>Viridiplantae</taxon>
        <taxon>Streptophyta</taxon>
        <taxon>Embryophyta</taxon>
        <taxon>Tracheophyta</taxon>
        <taxon>Spermatophyta</taxon>
        <taxon>Magnoliopsida</taxon>
        <taxon>Liliopsida</taxon>
        <taxon>Poales</taxon>
        <taxon>Poaceae</taxon>
        <taxon>PACMAD clade</taxon>
        <taxon>Panicoideae</taxon>
        <taxon>Andropogonodae</taxon>
        <taxon>Andropogoneae</taxon>
        <taxon>Tripsacinae</taxon>
        <taxon>Zea</taxon>
    </lineage>
</organism>
<keyword evidence="9 11" id="KW-0376">Hydrogen peroxide</keyword>
<gene>
    <name evidence="14" type="primary">LOC100285877</name>
</gene>
<keyword evidence="15" id="KW-1185">Reference proteome</keyword>
<feature type="domain" description="Plant heme peroxidase family profile" evidence="13">
    <location>
        <begin position="157"/>
        <end position="306"/>
    </location>
</feature>
<comment type="cofactor">
    <cofactor evidence="10 11">
        <name>Ca(2+)</name>
        <dbReference type="ChEBI" id="CHEBI:29108"/>
    </cofactor>
    <text evidence="10 11">Binds 2 calcium ions per subunit.</text>
</comment>
<proteinExistence type="inferred from homology"/>
<feature type="binding site" evidence="10">
    <location>
        <position position="171"/>
    </location>
    <ligand>
        <name>Ca(2+)</name>
        <dbReference type="ChEBI" id="CHEBI:29108"/>
        <label>1</label>
    </ligand>
</feature>
<dbReference type="Gramene" id="Zm00001eb151190_T002">
    <property type="protein sequence ID" value="Zm00001eb151190_P002"/>
    <property type="gene ID" value="Zm00001eb151190"/>
</dbReference>
<evidence type="ECO:0000256" key="5">
    <source>
        <dbReference type="ARBA" id="ARBA00022723"/>
    </source>
</evidence>
<evidence type="ECO:0000256" key="2">
    <source>
        <dbReference type="ARBA" id="ARBA00004613"/>
    </source>
</evidence>
<comment type="subcellular location">
    <subcellularLocation>
        <location evidence="2 11">Secreted</location>
    </subcellularLocation>
</comment>
<dbReference type="InterPro" id="IPR010255">
    <property type="entry name" value="Haem_peroxidase_sf"/>
</dbReference>
<dbReference type="GO" id="GO:0140825">
    <property type="term" value="F:lactoperoxidase activity"/>
    <property type="evidence" value="ECO:0007669"/>
    <property type="project" value="UniProtKB-EC"/>
</dbReference>
<evidence type="ECO:0000256" key="8">
    <source>
        <dbReference type="ARBA" id="ARBA00023004"/>
    </source>
</evidence>
<dbReference type="Pfam" id="PF00141">
    <property type="entry name" value="peroxidase"/>
    <property type="match status" value="1"/>
</dbReference>
<evidence type="ECO:0000313" key="15">
    <source>
        <dbReference type="Proteomes" id="UP000007305"/>
    </source>
</evidence>
<evidence type="ECO:0000256" key="12">
    <source>
        <dbReference type="SAM" id="MobiDB-lite"/>
    </source>
</evidence>
<name>A0A804NCB7_MAIZE</name>
<evidence type="ECO:0000256" key="1">
    <source>
        <dbReference type="ARBA" id="ARBA00000189"/>
    </source>
</evidence>
<feature type="binding site" evidence="10">
    <location>
        <position position="173"/>
    </location>
    <ligand>
        <name>Ca(2+)</name>
        <dbReference type="ChEBI" id="CHEBI:29108"/>
        <label>1</label>
    </ligand>
</feature>
<dbReference type="EnsemblPlants" id="Zm00001eb151190_T002">
    <property type="protein sequence ID" value="Zm00001eb151190_P002"/>
    <property type="gene ID" value="Zm00001eb151190"/>
</dbReference>
<evidence type="ECO:0000256" key="11">
    <source>
        <dbReference type="RuleBase" id="RU362060"/>
    </source>
</evidence>
<feature type="binding site" evidence="10">
    <location>
        <position position="169"/>
    </location>
    <ligand>
        <name>Ca(2+)</name>
        <dbReference type="ChEBI" id="CHEBI:29108"/>
        <label>1</label>
    </ligand>
</feature>
<comment type="similarity">
    <text evidence="11">Belongs to the peroxidase family. Classical plant (class III) peroxidase subfamily.</text>
</comment>
<dbReference type="GO" id="GO:0046872">
    <property type="term" value="F:metal ion binding"/>
    <property type="evidence" value="ECO:0007669"/>
    <property type="project" value="UniProtKB-UniRule"/>
</dbReference>
<evidence type="ECO:0000259" key="13">
    <source>
        <dbReference type="PROSITE" id="PS50873"/>
    </source>
</evidence>